<dbReference type="AlphaFoldDB" id="A0AA88AG69"/>
<dbReference type="Proteomes" id="UP001187192">
    <property type="component" value="Unassembled WGS sequence"/>
</dbReference>
<evidence type="ECO:0000256" key="1">
    <source>
        <dbReference type="SAM" id="MobiDB-lite"/>
    </source>
</evidence>
<protein>
    <submittedName>
        <fullName evidence="2">Uncharacterized protein</fullName>
    </submittedName>
</protein>
<evidence type="ECO:0000313" key="3">
    <source>
        <dbReference type="Proteomes" id="UP001187192"/>
    </source>
</evidence>
<comment type="caution">
    <text evidence="2">The sequence shown here is derived from an EMBL/GenBank/DDBJ whole genome shotgun (WGS) entry which is preliminary data.</text>
</comment>
<evidence type="ECO:0000313" key="2">
    <source>
        <dbReference type="EMBL" id="GMN39816.1"/>
    </source>
</evidence>
<accession>A0AA88AG69</accession>
<gene>
    <name evidence="2" type="ORF">TIFTF001_009054</name>
</gene>
<dbReference type="EMBL" id="BTGU01000010">
    <property type="protein sequence ID" value="GMN39816.1"/>
    <property type="molecule type" value="Genomic_DNA"/>
</dbReference>
<organism evidence="2 3">
    <name type="scientific">Ficus carica</name>
    <name type="common">Common fig</name>
    <dbReference type="NCBI Taxonomy" id="3494"/>
    <lineage>
        <taxon>Eukaryota</taxon>
        <taxon>Viridiplantae</taxon>
        <taxon>Streptophyta</taxon>
        <taxon>Embryophyta</taxon>
        <taxon>Tracheophyta</taxon>
        <taxon>Spermatophyta</taxon>
        <taxon>Magnoliopsida</taxon>
        <taxon>eudicotyledons</taxon>
        <taxon>Gunneridae</taxon>
        <taxon>Pentapetalae</taxon>
        <taxon>rosids</taxon>
        <taxon>fabids</taxon>
        <taxon>Rosales</taxon>
        <taxon>Moraceae</taxon>
        <taxon>Ficeae</taxon>
        <taxon>Ficus</taxon>
    </lineage>
</organism>
<sequence length="238" mass="25655">MRTSELIRYIKLECKYLHVVILKKKKIPANFQDPPDDDPASPRTDVSPLAPHSPWVRPPIAPPWLSSSPLPERFSGFPPNLGLEAPPTVPLRLGSHPPPTRSGGHDPRGFRFLRTMLAMSPDLVVGCWGLAARGGGNGGMASPSPATTLPPSPAVIRAWFTVGVQTLTWLDSLPSFAALAREQMHLTVARHGTELKPRPSSVSPSLFLLNFGHFHALSLTLSLNPSSLPISLLSPSGD</sequence>
<proteinExistence type="predicted"/>
<keyword evidence="3" id="KW-1185">Reference proteome</keyword>
<name>A0AA88AG69_FICCA</name>
<reference evidence="2" key="1">
    <citation type="submission" date="2023-07" db="EMBL/GenBank/DDBJ databases">
        <title>draft genome sequence of fig (Ficus carica).</title>
        <authorList>
            <person name="Takahashi T."/>
            <person name="Nishimura K."/>
        </authorList>
    </citation>
    <scope>NUCLEOTIDE SEQUENCE</scope>
</reference>
<feature type="region of interest" description="Disordered" evidence="1">
    <location>
        <begin position="29"/>
        <end position="54"/>
    </location>
</feature>